<sequence length="123" mass="11773">MSNRVIALAGAAFGAALLLRPAGVIRAVGADPATPGLLPAARVLGARHLAQAAAVGLRPGAPAGWAVLIDTLHAASMIGLAAVAPGHRRAALASAAVAGALGAGQWASRPQPGGSAPGVSTSR</sequence>
<proteinExistence type="predicted"/>
<organism evidence="1 2">
    <name type="scientific">Kineosporia corallincola</name>
    <dbReference type="NCBI Taxonomy" id="2835133"/>
    <lineage>
        <taxon>Bacteria</taxon>
        <taxon>Bacillati</taxon>
        <taxon>Actinomycetota</taxon>
        <taxon>Actinomycetes</taxon>
        <taxon>Kineosporiales</taxon>
        <taxon>Kineosporiaceae</taxon>
        <taxon>Kineosporia</taxon>
    </lineage>
</organism>
<reference evidence="1 2" key="1">
    <citation type="submission" date="2021-05" db="EMBL/GenBank/DDBJ databases">
        <title>Kineosporia and Streptomyces sp. nov. two new marine actinobacteria isolated from Coral.</title>
        <authorList>
            <person name="Buangrab K."/>
            <person name="Sutthacheep M."/>
            <person name="Yeemin T."/>
            <person name="Harunari E."/>
            <person name="Igarashi Y."/>
            <person name="Kanchanasin P."/>
            <person name="Tanasupawat S."/>
            <person name="Phongsopitanun W."/>
        </authorList>
    </citation>
    <scope>NUCLEOTIDE SEQUENCE [LARGE SCALE GENOMIC DNA]</scope>
    <source>
        <strain evidence="1 2">J2-2</strain>
    </source>
</reference>
<dbReference type="EMBL" id="JAHBAY010000017">
    <property type="protein sequence ID" value="MBT0773412.1"/>
    <property type="molecule type" value="Genomic_DNA"/>
</dbReference>
<evidence type="ECO:0000313" key="2">
    <source>
        <dbReference type="Proteomes" id="UP001197247"/>
    </source>
</evidence>
<accession>A0ABS5TRJ0</accession>
<comment type="caution">
    <text evidence="1">The sequence shown here is derived from an EMBL/GenBank/DDBJ whole genome shotgun (WGS) entry which is preliminary data.</text>
</comment>
<dbReference type="Proteomes" id="UP001197247">
    <property type="component" value="Unassembled WGS sequence"/>
</dbReference>
<evidence type="ECO:0008006" key="3">
    <source>
        <dbReference type="Google" id="ProtNLM"/>
    </source>
</evidence>
<gene>
    <name evidence="1" type="ORF">KIH74_30985</name>
</gene>
<evidence type="ECO:0000313" key="1">
    <source>
        <dbReference type="EMBL" id="MBT0773412.1"/>
    </source>
</evidence>
<keyword evidence="2" id="KW-1185">Reference proteome</keyword>
<dbReference type="RefSeq" id="WP_214159954.1">
    <property type="nucleotide sequence ID" value="NZ_JAHBAY010000017.1"/>
</dbReference>
<name>A0ABS5TRJ0_9ACTN</name>
<protein>
    <recommendedName>
        <fullName evidence="3">DUF4267 domain-containing protein</fullName>
    </recommendedName>
</protein>